<dbReference type="AlphaFoldDB" id="A0AAN8XKT7"/>
<comment type="caution">
    <text evidence="2">The sequence shown here is derived from an EMBL/GenBank/DDBJ whole genome shotgun (WGS) entry which is preliminary data.</text>
</comment>
<dbReference type="Gene3D" id="3.40.390.10">
    <property type="entry name" value="Collagenase (Catalytic Domain)"/>
    <property type="match status" value="1"/>
</dbReference>
<dbReference type="Proteomes" id="UP001381693">
    <property type="component" value="Unassembled WGS sequence"/>
</dbReference>
<evidence type="ECO:0000313" key="3">
    <source>
        <dbReference type="Proteomes" id="UP001381693"/>
    </source>
</evidence>
<reference evidence="2 3" key="1">
    <citation type="submission" date="2023-11" db="EMBL/GenBank/DDBJ databases">
        <title>Halocaridina rubra genome assembly.</title>
        <authorList>
            <person name="Smith C."/>
        </authorList>
    </citation>
    <scope>NUCLEOTIDE SEQUENCE [LARGE SCALE GENOMIC DNA]</scope>
    <source>
        <strain evidence="2">EP-1</strain>
        <tissue evidence="2">Whole</tissue>
    </source>
</reference>
<dbReference type="GO" id="GO:0016485">
    <property type="term" value="P:protein processing"/>
    <property type="evidence" value="ECO:0007669"/>
    <property type="project" value="TreeGrafter"/>
</dbReference>
<keyword evidence="2" id="KW-0378">Hydrolase</keyword>
<accession>A0AAN8XKT7</accession>
<feature type="non-terminal residue" evidence="2">
    <location>
        <position position="1"/>
    </location>
</feature>
<dbReference type="InterPro" id="IPR024079">
    <property type="entry name" value="MetalloPept_cat_dom_sf"/>
</dbReference>
<dbReference type="SUPFAM" id="SSF55486">
    <property type="entry name" value="Metalloproteases ('zincins'), catalytic domain"/>
    <property type="match status" value="1"/>
</dbReference>
<dbReference type="PANTHER" id="PTHR11733">
    <property type="entry name" value="ZINC METALLOPROTEASE FAMILY M13 NEPRILYSIN-RELATED"/>
    <property type="match status" value="1"/>
</dbReference>
<organism evidence="2 3">
    <name type="scientific">Halocaridina rubra</name>
    <name type="common">Hawaiian red shrimp</name>
    <dbReference type="NCBI Taxonomy" id="373956"/>
    <lineage>
        <taxon>Eukaryota</taxon>
        <taxon>Metazoa</taxon>
        <taxon>Ecdysozoa</taxon>
        <taxon>Arthropoda</taxon>
        <taxon>Crustacea</taxon>
        <taxon>Multicrustacea</taxon>
        <taxon>Malacostraca</taxon>
        <taxon>Eumalacostraca</taxon>
        <taxon>Eucarida</taxon>
        <taxon>Decapoda</taxon>
        <taxon>Pleocyemata</taxon>
        <taxon>Caridea</taxon>
        <taxon>Atyoidea</taxon>
        <taxon>Atyidae</taxon>
        <taxon>Halocaridina</taxon>
    </lineage>
</organism>
<evidence type="ECO:0000313" key="2">
    <source>
        <dbReference type="EMBL" id="KAK7083508.1"/>
    </source>
</evidence>
<dbReference type="PANTHER" id="PTHR11733:SF224">
    <property type="entry name" value="NEPRILYSIN-2"/>
    <property type="match status" value="1"/>
</dbReference>
<dbReference type="EMBL" id="JAXCGZ010002895">
    <property type="protein sequence ID" value="KAK7083508.1"/>
    <property type="molecule type" value="Genomic_DNA"/>
</dbReference>
<dbReference type="PROSITE" id="PS51885">
    <property type="entry name" value="NEPRILYSIN"/>
    <property type="match status" value="1"/>
</dbReference>
<dbReference type="InterPro" id="IPR018497">
    <property type="entry name" value="Peptidase_M13_C"/>
</dbReference>
<keyword evidence="3" id="KW-1185">Reference proteome</keyword>
<evidence type="ECO:0000259" key="1">
    <source>
        <dbReference type="Pfam" id="PF01431"/>
    </source>
</evidence>
<dbReference type="GO" id="GO:0005886">
    <property type="term" value="C:plasma membrane"/>
    <property type="evidence" value="ECO:0007669"/>
    <property type="project" value="TreeGrafter"/>
</dbReference>
<dbReference type="GO" id="GO:0004222">
    <property type="term" value="F:metalloendopeptidase activity"/>
    <property type="evidence" value="ECO:0007669"/>
    <property type="project" value="UniProtKB-EC"/>
</dbReference>
<sequence length="112" mass="12736">VNTNISQGENIADNGGLEAAYEAYNKWTSLHGQEPTPSSSTYTPKQLFWLAYASNWCAKLRPEFQEQILESGIHTLQIFRTNGPLQNSPDFGIDWNCPLESNMNPRMKCILW</sequence>
<dbReference type="InterPro" id="IPR000718">
    <property type="entry name" value="Peptidase_M13"/>
</dbReference>
<proteinExistence type="predicted"/>
<dbReference type="Pfam" id="PF01431">
    <property type="entry name" value="Peptidase_M13"/>
    <property type="match status" value="1"/>
</dbReference>
<dbReference type="EC" id="3.4.24.11" evidence="2"/>
<name>A0AAN8XKT7_HALRR</name>
<feature type="domain" description="Peptidase M13 C-terminal" evidence="1">
    <location>
        <begin position="1"/>
        <end position="109"/>
    </location>
</feature>
<gene>
    <name evidence="2" type="primary">MMEL1_1</name>
    <name evidence="2" type="ORF">SK128_021158</name>
</gene>
<protein>
    <submittedName>
        <fullName evidence="2">Membrane metallo-endopeptidase-like 1</fullName>
        <ecNumber evidence="2">3.4.24.11</ecNumber>
    </submittedName>
</protein>